<feature type="transmembrane region" description="Helical" evidence="1">
    <location>
        <begin position="45"/>
        <end position="76"/>
    </location>
</feature>
<sequence>MVAKMEWSLLSNIIIIIQLGSVIFGTALAAPLLSSLSPIRRRYGFICMAIGSMFSLLATASAGLLVLSFANGFWFLSSVRGWWLLSHQNIYQASKPETAPLVATEVVSKAAEVVAEVITETVQTASEVIQSENRPPDAI</sequence>
<evidence type="ECO:0000313" key="3">
    <source>
        <dbReference type="Proteomes" id="UP000252132"/>
    </source>
</evidence>
<protein>
    <submittedName>
        <fullName evidence="2">Uncharacterized protein</fullName>
    </submittedName>
</protein>
<name>A0A368DYU8_9PROT</name>
<proteinExistence type="predicted"/>
<evidence type="ECO:0000313" key="2">
    <source>
        <dbReference type="EMBL" id="RCL76381.1"/>
    </source>
</evidence>
<comment type="caution">
    <text evidence="2">The sequence shown here is derived from an EMBL/GenBank/DDBJ whole genome shotgun (WGS) entry which is preliminary data.</text>
</comment>
<feature type="transmembrane region" description="Helical" evidence="1">
    <location>
        <begin position="12"/>
        <end position="33"/>
    </location>
</feature>
<dbReference type="EMBL" id="QOQF01000021">
    <property type="protein sequence ID" value="RCL76381.1"/>
    <property type="molecule type" value="Genomic_DNA"/>
</dbReference>
<accession>A0A368DYU8</accession>
<dbReference type="Proteomes" id="UP000252132">
    <property type="component" value="Unassembled WGS sequence"/>
</dbReference>
<keyword evidence="1" id="KW-0812">Transmembrane</keyword>
<organism evidence="2 3">
    <name type="scientific">PS1 clade bacterium</name>
    <dbReference type="NCBI Taxonomy" id="2175152"/>
    <lineage>
        <taxon>Bacteria</taxon>
        <taxon>Pseudomonadati</taxon>
        <taxon>Pseudomonadota</taxon>
        <taxon>Alphaproteobacteria</taxon>
        <taxon>PS1 clade</taxon>
    </lineage>
</organism>
<evidence type="ECO:0000256" key="1">
    <source>
        <dbReference type="SAM" id="Phobius"/>
    </source>
</evidence>
<dbReference type="AlphaFoldDB" id="A0A368DYU8"/>
<keyword evidence="1" id="KW-1133">Transmembrane helix</keyword>
<gene>
    <name evidence="2" type="ORF">DBW69_05265</name>
</gene>
<reference evidence="2 3" key="1">
    <citation type="journal article" date="2018" name="Microbiome">
        <title>Fine metagenomic profile of the Mediterranean stratified and mixed water columns revealed by assembly and recruitment.</title>
        <authorList>
            <person name="Haro-Moreno J.M."/>
            <person name="Lopez-Perez M."/>
            <person name="De La Torre J.R."/>
            <person name="Picazo A."/>
            <person name="Camacho A."/>
            <person name="Rodriguez-Valera F."/>
        </authorList>
    </citation>
    <scope>NUCLEOTIDE SEQUENCE [LARGE SCALE GENOMIC DNA]</scope>
    <source>
        <strain evidence="2">MED-G55</strain>
    </source>
</reference>
<keyword evidence="1" id="KW-0472">Membrane</keyword>